<name>A0A367JPT7_RHIAZ</name>
<dbReference type="OrthoDB" id="1933107at2759"/>
<dbReference type="SMART" id="SM00355">
    <property type="entry name" value="ZnF_C2H2"/>
    <property type="match status" value="4"/>
</dbReference>
<dbReference type="Gene3D" id="3.30.40.10">
    <property type="entry name" value="Zinc/RING finger domain, C3HC4 (zinc finger)"/>
    <property type="match status" value="1"/>
</dbReference>
<feature type="compositionally biased region" description="Polar residues" evidence="3">
    <location>
        <begin position="618"/>
        <end position="634"/>
    </location>
</feature>
<evidence type="ECO:0000256" key="3">
    <source>
        <dbReference type="SAM" id="MobiDB-lite"/>
    </source>
</evidence>
<dbReference type="InterPro" id="IPR056437">
    <property type="entry name" value="Znf-C2H2_ZNF598/HEL2"/>
</dbReference>
<reference evidence="5 6" key="1">
    <citation type="journal article" date="2018" name="G3 (Bethesda)">
        <title>Phylogenetic and Phylogenomic Definition of Rhizopus Species.</title>
        <authorList>
            <person name="Gryganskyi A.P."/>
            <person name="Golan J."/>
            <person name="Dolatabadi S."/>
            <person name="Mondo S."/>
            <person name="Robb S."/>
            <person name="Idnurm A."/>
            <person name="Muszewska A."/>
            <person name="Steczkiewicz K."/>
            <person name="Masonjones S."/>
            <person name="Liao H.L."/>
            <person name="Gajdeczka M.T."/>
            <person name="Anike F."/>
            <person name="Vuek A."/>
            <person name="Anishchenko I.M."/>
            <person name="Voigt K."/>
            <person name="de Hoog G.S."/>
            <person name="Smith M.E."/>
            <person name="Heitman J."/>
            <person name="Vilgalys R."/>
            <person name="Stajich J.E."/>
        </authorList>
    </citation>
    <scope>NUCLEOTIDE SEQUENCE [LARGE SCALE GENOMIC DNA]</scope>
    <source>
        <strain evidence="5 6">CBS 357.93</strain>
    </source>
</reference>
<dbReference type="GO" id="GO:0030015">
    <property type="term" value="C:CCR4-NOT core complex"/>
    <property type="evidence" value="ECO:0007669"/>
    <property type="project" value="InterPro"/>
</dbReference>
<dbReference type="PANTHER" id="PTHR13162:SF8">
    <property type="entry name" value="CCR4-NOT TRANSCRIPTION COMPLEX SUBUNIT 1"/>
    <property type="match status" value="1"/>
</dbReference>
<keyword evidence="2" id="KW-0479">Metal-binding</keyword>
<dbReference type="Pfam" id="PF23230">
    <property type="entry name" value="zf-C2H2_13"/>
    <property type="match status" value="1"/>
</dbReference>
<evidence type="ECO:0000256" key="2">
    <source>
        <dbReference type="PROSITE-ProRule" id="PRU00175"/>
    </source>
</evidence>
<feature type="region of interest" description="Disordered" evidence="3">
    <location>
        <begin position="493"/>
        <end position="666"/>
    </location>
</feature>
<proteinExistence type="inferred from homology"/>
<dbReference type="InterPro" id="IPR040398">
    <property type="entry name" value="Not1"/>
</dbReference>
<dbReference type="GO" id="GO:0008270">
    <property type="term" value="F:zinc ion binding"/>
    <property type="evidence" value="ECO:0007669"/>
    <property type="project" value="UniProtKB-KW"/>
</dbReference>
<comment type="caution">
    <text evidence="5">The sequence shown here is derived from an EMBL/GenBank/DDBJ whole genome shotgun (WGS) entry which is preliminary data.</text>
</comment>
<dbReference type="InterPro" id="IPR057634">
    <property type="entry name" value="PAH_ZNF598/HEL2"/>
</dbReference>
<dbReference type="EMBL" id="PJQL01000896">
    <property type="protein sequence ID" value="RCH91964.1"/>
    <property type="molecule type" value="Genomic_DNA"/>
</dbReference>
<comment type="similarity">
    <text evidence="1">Belongs to the ZNF598/HEL2 family.</text>
</comment>
<dbReference type="SUPFAM" id="SSF57850">
    <property type="entry name" value="RING/U-box"/>
    <property type="match status" value="1"/>
</dbReference>
<dbReference type="GO" id="GO:0017148">
    <property type="term" value="P:negative regulation of translation"/>
    <property type="evidence" value="ECO:0007669"/>
    <property type="project" value="InterPro"/>
</dbReference>
<dbReference type="CDD" id="cd20710">
    <property type="entry name" value="NOT1_connector"/>
    <property type="match status" value="1"/>
</dbReference>
<dbReference type="Pfam" id="PF04054">
    <property type="entry name" value="Not1"/>
    <property type="match status" value="1"/>
</dbReference>
<feature type="compositionally biased region" description="Low complexity" evidence="3">
    <location>
        <begin position="375"/>
        <end position="390"/>
    </location>
</feature>
<dbReference type="GO" id="GO:0000932">
    <property type="term" value="C:P-body"/>
    <property type="evidence" value="ECO:0007669"/>
    <property type="project" value="TreeGrafter"/>
</dbReference>
<dbReference type="GO" id="GO:0000288">
    <property type="term" value="P:nuclear-transcribed mRNA catabolic process, deadenylation-dependent decay"/>
    <property type="evidence" value="ECO:0007669"/>
    <property type="project" value="TreeGrafter"/>
</dbReference>
<dbReference type="GO" id="GO:0060090">
    <property type="term" value="F:molecular adaptor activity"/>
    <property type="evidence" value="ECO:0007669"/>
    <property type="project" value="TreeGrafter"/>
</dbReference>
<dbReference type="Gene3D" id="1.25.40.800">
    <property type="match status" value="1"/>
</dbReference>
<feature type="compositionally biased region" description="Basic residues" evidence="3">
    <location>
        <begin position="648"/>
        <end position="658"/>
    </location>
</feature>
<organism evidence="5 6">
    <name type="scientific">Rhizopus azygosporus</name>
    <name type="common">Rhizopus microsporus var. azygosporus</name>
    <dbReference type="NCBI Taxonomy" id="86630"/>
    <lineage>
        <taxon>Eukaryota</taxon>
        <taxon>Fungi</taxon>
        <taxon>Fungi incertae sedis</taxon>
        <taxon>Mucoromycota</taxon>
        <taxon>Mucoromycotina</taxon>
        <taxon>Mucoromycetes</taxon>
        <taxon>Mucorales</taxon>
        <taxon>Mucorineae</taxon>
        <taxon>Rhizopodaceae</taxon>
        <taxon>Rhizopus</taxon>
    </lineage>
</organism>
<feature type="compositionally biased region" description="Polar residues" evidence="3">
    <location>
        <begin position="520"/>
        <end position="531"/>
    </location>
</feature>
<feature type="compositionally biased region" description="Low complexity" evidence="3">
    <location>
        <begin position="305"/>
        <end position="328"/>
    </location>
</feature>
<sequence>MPASDKKQTKKQVEQEESDSEELCFICTEPVITYAVGECDHRTCHRCALRLRALYETKNCTYCKAEQTVVIFTKEAEKPFDDYVESDTPFVDKKLNIKFETQDMYRDSIHMLKHNCPEKDCAECSDNWPELKLHVRKEHNLNFCDLCIDHKKVFPFEHILYTSEQLIQHYKEGDKKFIKNDESGFSGHPECQFCKKYFFGSDELYVHCRDNHEQCFLCVRNGVRHQYYVNYASLEQHFKKDHYMCLYPQCLEKKFIVFDSSIDLIGHEVEVHGESTSGLQRSMQMGARRIDLNFQYDQPRPSRANGNRSENTRSNSTGTSSNASLSANDFPSIQRTAGSSNVTVATQSRAVPGASSRKKDKQKAVQKPTGFGALSPVETGSPSTSGTVTPNATGSSTVESPVVASHAAFLAKLEDILQSKQKVTEFRKLTGAFRKGTIDADAYVNQVVLLTNSHVEKSNKIFKGVENLLDIEEKKWEMIRAWRNKHTAMTQFPALESSGRPSSSTIKKSRVLVIKDTKTNKPNKSVQKTAWSSSNGSSRSSSSSTTTTTTATYSKSTKKSTSNSNNNNNNNNNNGSSTSRHGSPTSTPSSSTPTLLENQAFPSLPTAAPKHREVLNIRRSTQRTQNAWDGNTSQIEEDDQVIDSSIDKKKKKGRKNKVQKQITPPPNLPLASNSTYIVIGLFNISTNFQQDVFTTKIEQMLIELNRLVNQAGDIPFSLLPPHHDVILVMRQIPLLINQSSTPLLLYSVVERVMCQLYQSTTPLAIEVYCRFLQILMDLSATVSKDILSWILYSDDPRKYNARVMSALIKSGLVRIEEFDTQLSKQLDQSQDPQLIEFAVTLLRLCMFMLHPISSIDDHLLTIRALMRLDHTLAKELIQELEGQWTAKYRNPKNDTFALRLLFAEWIRLYKHALTASSTYHQFAKKIMKTVTNNPDRMCFFFRLCTEVCVELYQSTKSHCIDAYSKLVNNIIQINQDSIKISCQVLSITVLVIAEHHEKLGTQFNQKPFLKLLGSLFIELNNVNDRESFIGIYGDVLYTLRPLKFPGFAYSWLQLFSHRLFLPLLLKEENEGWTICYKLMSALLSFITILLTPTEEPARLSRSAKAFYQGSLRFLVVILHDYPEFLCEHYFSFIQLLPLSCVQLRNVILSAFPRTMILPDPFTISLGYVANNTTKPKLLQMKEEDALIEIGAYLTTKQSKMSIGSSLVSYISSRDEKQPCDVERIQRLVFYVGSHTTVDTKKPLSENPAIQIYKYLLAYFLSTGNSFGQYALLNCIADHLRYPNSHTHFFSMAILHLFNSQSQQIKEQITRQNITRKTDSESTSPMGPVNNICSAHQRVSF</sequence>
<dbReference type="InterPro" id="IPR001841">
    <property type="entry name" value="Znf_RING"/>
</dbReference>
<evidence type="ECO:0000313" key="6">
    <source>
        <dbReference type="Proteomes" id="UP000252139"/>
    </source>
</evidence>
<evidence type="ECO:0000256" key="1">
    <source>
        <dbReference type="ARBA" id="ARBA00035113"/>
    </source>
</evidence>
<feature type="domain" description="RING-type" evidence="4">
    <location>
        <begin position="24"/>
        <end position="64"/>
    </location>
</feature>
<gene>
    <name evidence="5" type="ORF">CU097_005935</name>
</gene>
<dbReference type="Pfam" id="PF25447">
    <property type="entry name" value="RING_ZNF598"/>
    <property type="match status" value="1"/>
</dbReference>
<dbReference type="PANTHER" id="PTHR13162">
    <property type="entry name" value="CCR4-NOT TRANSCRIPTION COMPLEX"/>
    <property type="match status" value="1"/>
</dbReference>
<dbReference type="InterPro" id="IPR013087">
    <property type="entry name" value="Znf_C2H2_type"/>
</dbReference>
<dbReference type="PROSITE" id="PS50089">
    <property type="entry name" value="ZF_RING_2"/>
    <property type="match status" value="1"/>
</dbReference>
<dbReference type="Pfam" id="PF25097">
    <property type="entry name" value="ARM_Cnot1"/>
    <property type="match status" value="1"/>
</dbReference>
<keyword evidence="6" id="KW-1185">Reference proteome</keyword>
<dbReference type="STRING" id="86630.A0A367JPT7"/>
<feature type="region of interest" description="Disordered" evidence="3">
    <location>
        <begin position="294"/>
        <end position="399"/>
    </location>
</feature>
<evidence type="ECO:0000313" key="5">
    <source>
        <dbReference type="EMBL" id="RCH91964.1"/>
    </source>
</evidence>
<dbReference type="CDD" id="cd16615">
    <property type="entry name" value="RING-HC_ZNF598"/>
    <property type="match status" value="1"/>
</dbReference>
<accession>A0A367JPT7</accession>
<keyword evidence="2" id="KW-0862">Zinc</keyword>
<dbReference type="Pfam" id="PF23202">
    <property type="entry name" value="PAH_ZNF598"/>
    <property type="match status" value="1"/>
</dbReference>
<dbReference type="InterPro" id="IPR055454">
    <property type="entry name" value="CNOT1-like_NOT1_connector"/>
</dbReference>
<dbReference type="InterPro" id="IPR041888">
    <property type="entry name" value="RING-HC_ZNF598/HEL2"/>
</dbReference>
<keyword evidence="2" id="KW-0863">Zinc-finger</keyword>
<dbReference type="InterPro" id="IPR007196">
    <property type="entry name" value="CCR4-Not_Not1_C"/>
</dbReference>
<evidence type="ECO:0000259" key="4">
    <source>
        <dbReference type="PROSITE" id="PS50089"/>
    </source>
</evidence>
<feature type="compositionally biased region" description="Polar residues" evidence="3">
    <location>
        <begin position="329"/>
        <end position="349"/>
    </location>
</feature>
<feature type="compositionally biased region" description="Low complexity" evidence="3">
    <location>
        <begin position="532"/>
        <end position="594"/>
    </location>
</feature>
<protein>
    <recommendedName>
        <fullName evidence="4">RING-type domain-containing protein</fullName>
    </recommendedName>
</protein>
<dbReference type="InterPro" id="IPR013083">
    <property type="entry name" value="Znf_RING/FYVE/PHD"/>
</dbReference>
<dbReference type="Gene3D" id="1.25.40.790">
    <property type="match status" value="1"/>
</dbReference>
<dbReference type="Proteomes" id="UP000252139">
    <property type="component" value="Unassembled WGS sequence"/>
</dbReference>
<dbReference type="PROSITE" id="PS00028">
    <property type="entry name" value="ZINC_FINGER_C2H2_1"/>
    <property type="match status" value="1"/>
</dbReference>